<evidence type="ECO:0000259" key="2">
    <source>
        <dbReference type="Pfam" id="PF03959"/>
    </source>
</evidence>
<comment type="caution">
    <text evidence="3">The sequence shown here is derived from an EMBL/GenBank/DDBJ whole genome shotgun (WGS) entry which is preliminary data.</text>
</comment>
<reference evidence="3 4" key="1">
    <citation type="submission" date="2024-01" db="EMBL/GenBank/DDBJ databases">
        <title>Complete genome of Cladobotryum mycophilum ATHUM6906.</title>
        <authorList>
            <person name="Christinaki A.C."/>
            <person name="Myridakis A.I."/>
            <person name="Kouvelis V.N."/>
        </authorList>
    </citation>
    <scope>NUCLEOTIDE SEQUENCE [LARGE SCALE GENOMIC DNA]</scope>
    <source>
        <strain evidence="3 4">ATHUM6906</strain>
    </source>
</reference>
<dbReference type="Proteomes" id="UP001338125">
    <property type="component" value="Unassembled WGS sequence"/>
</dbReference>
<sequence>MRVLCLHGRGSNNEIFQMQTAAIRAELDDFEWEFVQGTVRHTEGNWSLYTTSFSNLPLYTYYNPLLPASILQTEDELRHIIETEGPFDGVLGYSGGGGLAAQLIIKDCLANPFALPHERPFRFAIFINAASPLNCFDMETVDGTVSEDTGVTAAIMKEASSMFLRPSAVRKKAGVDEADQPDLESLQNALQRLRGVVLPDGTPAFTDGVHGLTRFNEGCDDILIDIPTLHIRCKQEEDRHHGKHLYEMSEPSTAKEFHHGYGHDFPRGRIEIKKIAQLIRDTAELA</sequence>
<keyword evidence="1" id="KW-0378">Hydrolase</keyword>
<dbReference type="PANTHER" id="PTHR48070:SF7">
    <property type="entry name" value="SERINE HYDROLASE FSH DOMAIN-CONTAINING PROTEIN-RELATED"/>
    <property type="match status" value="1"/>
</dbReference>
<organism evidence="3 4">
    <name type="scientific">Cladobotryum mycophilum</name>
    <dbReference type="NCBI Taxonomy" id="491253"/>
    <lineage>
        <taxon>Eukaryota</taxon>
        <taxon>Fungi</taxon>
        <taxon>Dikarya</taxon>
        <taxon>Ascomycota</taxon>
        <taxon>Pezizomycotina</taxon>
        <taxon>Sordariomycetes</taxon>
        <taxon>Hypocreomycetidae</taxon>
        <taxon>Hypocreales</taxon>
        <taxon>Hypocreaceae</taxon>
        <taxon>Cladobotryum</taxon>
    </lineage>
</organism>
<protein>
    <recommendedName>
        <fullName evidence="2">Serine hydrolase domain-containing protein</fullName>
    </recommendedName>
</protein>
<name>A0ABR0S948_9HYPO</name>
<feature type="domain" description="Serine hydrolase" evidence="2">
    <location>
        <begin position="1"/>
        <end position="270"/>
    </location>
</feature>
<evidence type="ECO:0000313" key="3">
    <source>
        <dbReference type="EMBL" id="KAK5988352.1"/>
    </source>
</evidence>
<dbReference type="InterPro" id="IPR029058">
    <property type="entry name" value="AB_hydrolase_fold"/>
</dbReference>
<dbReference type="Pfam" id="PF03959">
    <property type="entry name" value="FSH1"/>
    <property type="match status" value="1"/>
</dbReference>
<proteinExistence type="predicted"/>
<dbReference type="Gene3D" id="3.40.50.1820">
    <property type="entry name" value="alpha/beta hydrolase"/>
    <property type="match status" value="1"/>
</dbReference>
<accession>A0ABR0S948</accession>
<evidence type="ECO:0000256" key="1">
    <source>
        <dbReference type="ARBA" id="ARBA00022801"/>
    </source>
</evidence>
<dbReference type="InterPro" id="IPR050593">
    <property type="entry name" value="LovG"/>
</dbReference>
<evidence type="ECO:0000313" key="4">
    <source>
        <dbReference type="Proteomes" id="UP001338125"/>
    </source>
</evidence>
<dbReference type="InterPro" id="IPR005645">
    <property type="entry name" value="FSH-like_dom"/>
</dbReference>
<dbReference type="EMBL" id="JAVFKD010000016">
    <property type="protein sequence ID" value="KAK5988352.1"/>
    <property type="molecule type" value="Genomic_DNA"/>
</dbReference>
<dbReference type="PANTHER" id="PTHR48070">
    <property type="entry name" value="ESTERASE OVCA2"/>
    <property type="match status" value="1"/>
</dbReference>
<gene>
    <name evidence="3" type="ORF">PT974_12503</name>
</gene>
<dbReference type="SUPFAM" id="SSF53474">
    <property type="entry name" value="alpha/beta-Hydrolases"/>
    <property type="match status" value="1"/>
</dbReference>
<keyword evidence="4" id="KW-1185">Reference proteome</keyword>